<dbReference type="PANTHER" id="PTHR23421">
    <property type="entry name" value="BETA-GALACTOSIDASE RELATED"/>
    <property type="match status" value="1"/>
</dbReference>
<protein>
    <recommendedName>
        <fullName evidence="4">beta-galactosidase</fullName>
        <ecNumber evidence="4">3.2.1.23</ecNumber>
    </recommendedName>
</protein>
<feature type="domain" description="SUEL-type lectin" evidence="13">
    <location>
        <begin position="768"/>
        <end position="854"/>
    </location>
</feature>
<dbReference type="Pfam" id="PF17834">
    <property type="entry name" value="GHD"/>
    <property type="match status" value="1"/>
</dbReference>
<comment type="caution">
    <text evidence="14">The sequence shown here is derived from an EMBL/GenBank/DDBJ whole genome shotgun (WGS) entry which is preliminary data.</text>
</comment>
<dbReference type="InterPro" id="IPR048913">
    <property type="entry name" value="BetaGal_gal-bd"/>
</dbReference>
<evidence type="ECO:0000256" key="7">
    <source>
        <dbReference type="ARBA" id="ARBA00022729"/>
    </source>
</evidence>
<dbReference type="InterPro" id="IPR000922">
    <property type="entry name" value="Lectin_gal-bd_dom"/>
</dbReference>
<dbReference type="CDD" id="cd22842">
    <property type="entry name" value="Gal_Rha_Lectin_BGal"/>
    <property type="match status" value="1"/>
</dbReference>
<accession>A0A8J5I0W2</accession>
<dbReference type="InterPro" id="IPR043159">
    <property type="entry name" value="Lectin_gal-bd_sf"/>
</dbReference>
<dbReference type="Pfam" id="PF21467">
    <property type="entry name" value="BetaGal_gal-bd"/>
    <property type="match status" value="1"/>
</dbReference>
<dbReference type="InterPro" id="IPR001944">
    <property type="entry name" value="Glycoside_Hdrlase_35"/>
</dbReference>
<dbReference type="Pfam" id="PF01301">
    <property type="entry name" value="Glyco_hydro_35"/>
    <property type="match status" value="1"/>
</dbReference>
<evidence type="ECO:0000256" key="1">
    <source>
        <dbReference type="ARBA" id="ARBA00001412"/>
    </source>
</evidence>
<dbReference type="SUPFAM" id="SSF51445">
    <property type="entry name" value="(Trans)glycosidases"/>
    <property type="match status" value="1"/>
</dbReference>
<dbReference type="PRINTS" id="PR00742">
    <property type="entry name" value="GLHYDRLASE35"/>
</dbReference>
<dbReference type="InterPro" id="IPR041392">
    <property type="entry name" value="GHD"/>
</dbReference>
<keyword evidence="10" id="KW-0326">Glycosidase</keyword>
<dbReference type="PROSITE" id="PS50228">
    <property type="entry name" value="SUEL_LECTIN"/>
    <property type="match status" value="1"/>
</dbReference>
<sequence length="854" mass="95532">MATSPRLFLFLFLFLFATVVTAAQNVTYDARSLIIDGERRLIISGSIHYPRSVPSMWPGLVAEAKEGGLNAIDTYVFWNGHEPSPGNYYFEDRFDLVKFAKIVRDAGLYMILRIGPFVAAEWTYGGIPVWLHYVPGTVFRTNNEPFKWHMERFVTYIVNLMKRERLFASQGGHIILAQASSFYYPFIENEYGYSESYFGDEGKLYAMWAAHMALNQGTGVPWVMGQQDDAPDPVINTCNSFYCDQFTPNSPSKPKLWTENWPGWFHSFGDPDPHRPPEDIAFAVARFFEKGGCLQNYYVYHGGTHYGRTTGGPFITTSYDYNAPIDEYGLPRLPKWGHLRELHKSVKLCEHTLLYGKSTFISVGPLQEIDVYEDQSGGCVAFLANVDVQEDKLITFRNVTYIIPPWSVSILPDCKNVVFNTAMVKSQTSVVEMVLENLKVYSNSSFGSGAWQVYMEKVGLWDKPDFVLFGLEDHINITKDTTDYLWYTTSFYVDKSEDILGHGSSPILSVASLGHAFIVFINGELQGSSYGKYGYLPLNFEAPVTIKPGKNEIAILSMTIGMYNAGPLYEWEGAGLTSVNISGTGNGSLNLSPYSWEYKIGLEGEHYSIFNTNNNTDIKWIPKSEPPKNQSLIWYKVAVDPPEGKEPVALDMASMGKGHVWVNGKSIGRYWLVASSISDNCTPHCNYTGTFEPDRCLTGCGQPTQRWYHIPRSFFKPSGNTLVIFEEKGGDPTRITFARRQETKICGFVSEDHPQVDLENWEVHSKRNAAGAAMHLKCPEGSSVSSITFASFGNPTGTCSSYRRGSCHYPSSVSVTEKACLHKNKCSIAFKGESFTEDLCPGTAKAMAVEAACS</sequence>
<feature type="chain" id="PRO_5035223566" description="beta-galactosidase" evidence="12">
    <location>
        <begin position="24"/>
        <end position="854"/>
    </location>
</feature>
<reference evidence="14 15" key="1">
    <citation type="submission" date="2020-08" db="EMBL/GenBank/DDBJ databases">
        <title>Plant Genome Project.</title>
        <authorList>
            <person name="Zhang R.-G."/>
        </authorList>
    </citation>
    <scope>NUCLEOTIDE SEQUENCE [LARGE SCALE GENOMIC DNA]</scope>
    <source>
        <tissue evidence="14">Rhizome</tissue>
    </source>
</reference>
<evidence type="ECO:0000256" key="4">
    <source>
        <dbReference type="ARBA" id="ARBA00012756"/>
    </source>
</evidence>
<dbReference type="InterPro" id="IPR031330">
    <property type="entry name" value="Gly_Hdrlase_35_cat"/>
</dbReference>
<dbReference type="AlphaFoldDB" id="A0A8J5I0W2"/>
<evidence type="ECO:0000256" key="8">
    <source>
        <dbReference type="ARBA" id="ARBA00022801"/>
    </source>
</evidence>
<dbReference type="GO" id="GO:0004565">
    <property type="term" value="F:beta-galactosidase activity"/>
    <property type="evidence" value="ECO:0007669"/>
    <property type="project" value="UniProtKB-EC"/>
</dbReference>
<dbReference type="Gene3D" id="3.20.20.80">
    <property type="entry name" value="Glycosidases"/>
    <property type="match status" value="1"/>
</dbReference>
<dbReference type="GO" id="GO:0005975">
    <property type="term" value="P:carbohydrate metabolic process"/>
    <property type="evidence" value="ECO:0007669"/>
    <property type="project" value="InterPro"/>
</dbReference>
<evidence type="ECO:0000313" key="14">
    <source>
        <dbReference type="EMBL" id="KAG6539272.1"/>
    </source>
</evidence>
<dbReference type="SUPFAM" id="SSF49785">
    <property type="entry name" value="Galactose-binding domain-like"/>
    <property type="match status" value="2"/>
</dbReference>
<evidence type="ECO:0000256" key="12">
    <source>
        <dbReference type="SAM" id="SignalP"/>
    </source>
</evidence>
<dbReference type="GO" id="GO:0048046">
    <property type="term" value="C:apoplast"/>
    <property type="evidence" value="ECO:0007669"/>
    <property type="project" value="UniProtKB-SubCell"/>
</dbReference>
<evidence type="ECO:0000256" key="11">
    <source>
        <dbReference type="RuleBase" id="RU003679"/>
    </source>
</evidence>
<dbReference type="EMBL" id="JACMSC010000001">
    <property type="protein sequence ID" value="KAG6539272.1"/>
    <property type="molecule type" value="Genomic_DNA"/>
</dbReference>
<keyword evidence="6" id="KW-0964">Secreted</keyword>
<evidence type="ECO:0000256" key="5">
    <source>
        <dbReference type="ARBA" id="ARBA00022523"/>
    </source>
</evidence>
<dbReference type="InterPro" id="IPR017853">
    <property type="entry name" value="GH"/>
</dbReference>
<name>A0A8J5I0W2_ZINOF</name>
<dbReference type="FunFam" id="2.60.120.260:FF:000097">
    <property type="entry name" value="Beta-galactosidase"/>
    <property type="match status" value="1"/>
</dbReference>
<keyword evidence="7 12" id="KW-0732">Signal</keyword>
<keyword evidence="15" id="KW-1185">Reference proteome</keyword>
<evidence type="ECO:0000313" key="15">
    <source>
        <dbReference type="Proteomes" id="UP000734854"/>
    </source>
</evidence>
<dbReference type="Gene3D" id="2.60.120.740">
    <property type="match status" value="1"/>
</dbReference>
<evidence type="ECO:0000256" key="2">
    <source>
        <dbReference type="ARBA" id="ARBA00004271"/>
    </source>
</evidence>
<evidence type="ECO:0000256" key="9">
    <source>
        <dbReference type="ARBA" id="ARBA00023180"/>
    </source>
</evidence>
<evidence type="ECO:0000256" key="6">
    <source>
        <dbReference type="ARBA" id="ARBA00022525"/>
    </source>
</evidence>
<evidence type="ECO:0000256" key="3">
    <source>
        <dbReference type="ARBA" id="ARBA00009809"/>
    </source>
</evidence>
<keyword evidence="9" id="KW-0325">Glycoprotein</keyword>
<dbReference type="FunFam" id="3.20.20.80:FF:000006">
    <property type="entry name" value="Beta-galactosidase"/>
    <property type="match status" value="1"/>
</dbReference>
<gene>
    <name evidence="14" type="ORF">ZIOFF_004434</name>
</gene>
<dbReference type="Pfam" id="PF02140">
    <property type="entry name" value="SUEL_Lectin"/>
    <property type="match status" value="1"/>
</dbReference>
<dbReference type="InterPro" id="IPR008979">
    <property type="entry name" value="Galactose-bd-like_sf"/>
</dbReference>
<evidence type="ECO:0000259" key="13">
    <source>
        <dbReference type="PROSITE" id="PS50228"/>
    </source>
</evidence>
<dbReference type="GO" id="GO:0030246">
    <property type="term" value="F:carbohydrate binding"/>
    <property type="evidence" value="ECO:0007669"/>
    <property type="project" value="InterPro"/>
</dbReference>
<proteinExistence type="inferred from homology"/>
<evidence type="ECO:0000256" key="10">
    <source>
        <dbReference type="ARBA" id="ARBA00023295"/>
    </source>
</evidence>
<dbReference type="EC" id="3.2.1.23" evidence="4"/>
<comment type="subcellular location">
    <subcellularLocation>
        <location evidence="2">Secreted</location>
        <location evidence="2">Extracellular space</location>
        <location evidence="2">Apoplast</location>
    </subcellularLocation>
</comment>
<dbReference type="FunFam" id="2.60.120.260:FF:000142">
    <property type="entry name" value="Beta-galactosidase"/>
    <property type="match status" value="1"/>
</dbReference>
<dbReference type="Proteomes" id="UP000734854">
    <property type="component" value="Unassembled WGS sequence"/>
</dbReference>
<organism evidence="14 15">
    <name type="scientific">Zingiber officinale</name>
    <name type="common">Ginger</name>
    <name type="synonym">Amomum zingiber</name>
    <dbReference type="NCBI Taxonomy" id="94328"/>
    <lineage>
        <taxon>Eukaryota</taxon>
        <taxon>Viridiplantae</taxon>
        <taxon>Streptophyta</taxon>
        <taxon>Embryophyta</taxon>
        <taxon>Tracheophyta</taxon>
        <taxon>Spermatophyta</taxon>
        <taxon>Magnoliopsida</taxon>
        <taxon>Liliopsida</taxon>
        <taxon>Zingiberales</taxon>
        <taxon>Zingiberaceae</taxon>
        <taxon>Zingiber</taxon>
    </lineage>
</organism>
<keyword evidence="8" id="KW-0378">Hydrolase</keyword>
<feature type="signal peptide" evidence="12">
    <location>
        <begin position="1"/>
        <end position="23"/>
    </location>
</feature>
<comment type="catalytic activity">
    <reaction evidence="1">
        <text>Hydrolysis of terminal non-reducing beta-D-galactose residues in beta-D-galactosides.</text>
        <dbReference type="EC" id="3.2.1.23"/>
    </reaction>
</comment>
<keyword evidence="5" id="KW-0052">Apoplast</keyword>
<dbReference type="Gene3D" id="2.60.120.260">
    <property type="entry name" value="Galactose-binding domain-like"/>
    <property type="match status" value="2"/>
</dbReference>
<comment type="similarity">
    <text evidence="3 11">Belongs to the glycosyl hydrolase 35 family.</text>
</comment>